<dbReference type="RefSeq" id="WP_394628449.1">
    <property type="nucleotide sequence ID" value="NZ_JBIHSF010000004.1"/>
</dbReference>
<keyword evidence="3" id="KW-0378">Hydrolase</keyword>
<dbReference type="Pfam" id="PF07969">
    <property type="entry name" value="Amidohydro_3"/>
    <property type="match status" value="1"/>
</dbReference>
<evidence type="ECO:0000259" key="2">
    <source>
        <dbReference type="Pfam" id="PF07969"/>
    </source>
</evidence>
<dbReference type="InterPro" id="IPR011059">
    <property type="entry name" value="Metal-dep_hydrolase_composite"/>
</dbReference>
<keyword evidence="4" id="KW-1185">Reference proteome</keyword>
<dbReference type="SUPFAM" id="SSF51556">
    <property type="entry name" value="Metallo-dependent hydrolases"/>
    <property type="match status" value="1"/>
</dbReference>
<evidence type="ECO:0000256" key="1">
    <source>
        <dbReference type="SAM" id="SignalP"/>
    </source>
</evidence>
<feature type="signal peptide" evidence="1">
    <location>
        <begin position="1"/>
        <end position="21"/>
    </location>
</feature>
<dbReference type="CDD" id="cd01300">
    <property type="entry name" value="YtcJ_like"/>
    <property type="match status" value="1"/>
</dbReference>
<dbReference type="PANTHER" id="PTHR22642">
    <property type="entry name" value="IMIDAZOLONEPROPIONASE"/>
    <property type="match status" value="1"/>
</dbReference>
<dbReference type="Gene3D" id="3.20.20.140">
    <property type="entry name" value="Metal-dependent hydrolases"/>
    <property type="match status" value="1"/>
</dbReference>
<organism evidence="3 4">
    <name type="scientific">Vibrio barjaei</name>
    <dbReference type="NCBI Taxonomy" id="1676683"/>
    <lineage>
        <taxon>Bacteria</taxon>
        <taxon>Pseudomonadati</taxon>
        <taxon>Pseudomonadota</taxon>
        <taxon>Gammaproteobacteria</taxon>
        <taxon>Vibrionales</taxon>
        <taxon>Vibrionaceae</taxon>
        <taxon>Vibrio</taxon>
    </lineage>
</organism>
<dbReference type="PANTHER" id="PTHR22642:SF2">
    <property type="entry name" value="PROTEIN LONG AFTER FAR-RED 3"/>
    <property type="match status" value="1"/>
</dbReference>
<dbReference type="Gene3D" id="2.30.40.10">
    <property type="entry name" value="Urease, subunit C, domain 1"/>
    <property type="match status" value="1"/>
</dbReference>
<dbReference type="Gene3D" id="3.10.310.70">
    <property type="match status" value="1"/>
</dbReference>
<evidence type="ECO:0000313" key="3">
    <source>
        <dbReference type="EMBL" id="MFH0259259.1"/>
    </source>
</evidence>
<evidence type="ECO:0000313" key="4">
    <source>
        <dbReference type="Proteomes" id="UP001607125"/>
    </source>
</evidence>
<keyword evidence="1" id="KW-0732">Signal</keyword>
<comment type="caution">
    <text evidence="3">The sequence shown here is derived from an EMBL/GenBank/DDBJ whole genome shotgun (WGS) entry which is preliminary data.</text>
</comment>
<dbReference type="SUPFAM" id="SSF51338">
    <property type="entry name" value="Composite domain of metallo-dependent hydrolases"/>
    <property type="match status" value="1"/>
</dbReference>
<protein>
    <submittedName>
        <fullName evidence="3">Amidohydrolase</fullName>
        <ecNumber evidence="3">3.5.-.-</ecNumber>
    </submittedName>
</protein>
<sequence>MKNTYALLAAFGFTVSSFANATNSADTLLINAKIYGYDNATAIAVQDGKIQSIGDLSQIKFYQDKHTEVVDLKEAYVLPGFIDNHNHVFEAASEAGGNCALGLDATLEQQVPYLKACAHHNSDNSWLIGYGFSLEAILSDDNENTPLQVLDKIFPNRPVILMEQTSHSMWVNSVALELAAISSNTSDPQGGKILKDRENEELNGILLDNAGDIVMELAWNSMSNQFDQSYDGLMVGLEQAAAHGITTIGDGRMYWKRGWFDVWKEAERNGDLTARVSLRPWIYPTDTMKPQLDYLKKIHASDSSQRLIVDQVKMYSDGIFINGTAKTLAPYLDTYIPDQPYGLNYIPPVDMEKWLAALDEIGYSAHIHAIGDGAIRESLNAIAKVRRHGSTKPYTLTHVELIDNDDIPRFAELNVTADFQVGSNYVANNDHQWANAFLGALRAHALMNLRAIFTSGANLTLSSDWNVHDINPLVGIANSIHMGSKGLPNVKAAIDAYSINAAKSLGISDITGSISVGKSADFVVLDRDITKVAVEDIPSAKFMMTMLQGEVVYSQP</sequence>
<accession>A0ABW7ICE4</accession>
<name>A0ABW7ICE4_9VIBR</name>
<dbReference type="InterPro" id="IPR032466">
    <property type="entry name" value="Metal_Hydrolase"/>
</dbReference>
<dbReference type="GO" id="GO:0016787">
    <property type="term" value="F:hydrolase activity"/>
    <property type="evidence" value="ECO:0007669"/>
    <property type="project" value="UniProtKB-KW"/>
</dbReference>
<reference evidence="3 4" key="1">
    <citation type="submission" date="2024-10" db="EMBL/GenBank/DDBJ databases">
        <authorList>
            <person name="Yibar A."/>
            <person name="Saticioglu I.B."/>
            <person name="Duman M."/>
            <person name="Ajmi N."/>
            <person name="Gurler F."/>
            <person name="Ay H."/>
            <person name="Onuk E."/>
            <person name="Guler S."/>
            <person name="Romalde J.L."/>
        </authorList>
    </citation>
    <scope>NUCLEOTIDE SEQUENCE [LARGE SCALE GENOMIC DNA]</scope>
    <source>
        <strain evidence="3 4">1-TCBS-B</strain>
    </source>
</reference>
<feature type="domain" description="Amidohydrolase 3" evidence="2">
    <location>
        <begin position="68"/>
        <end position="553"/>
    </location>
</feature>
<dbReference type="Proteomes" id="UP001607125">
    <property type="component" value="Unassembled WGS sequence"/>
</dbReference>
<dbReference type="InterPro" id="IPR033932">
    <property type="entry name" value="YtcJ-like"/>
</dbReference>
<gene>
    <name evidence="3" type="ORF">ACGRH2_02190</name>
</gene>
<dbReference type="InterPro" id="IPR013108">
    <property type="entry name" value="Amidohydro_3"/>
</dbReference>
<dbReference type="EMBL" id="JBIHSF010000004">
    <property type="protein sequence ID" value="MFH0259259.1"/>
    <property type="molecule type" value="Genomic_DNA"/>
</dbReference>
<feature type="chain" id="PRO_5045105386" evidence="1">
    <location>
        <begin position="22"/>
        <end position="556"/>
    </location>
</feature>
<dbReference type="EC" id="3.5.-.-" evidence="3"/>
<proteinExistence type="predicted"/>